<keyword evidence="2" id="KW-1185">Reference proteome</keyword>
<reference evidence="1 2" key="1">
    <citation type="submission" date="2014-03" db="EMBL/GenBank/DDBJ databases">
        <title>Draft genome of the hookworm Oesophagostomum dentatum.</title>
        <authorList>
            <person name="Mitreva M."/>
        </authorList>
    </citation>
    <scope>NUCLEOTIDE SEQUENCE [LARGE SCALE GENOMIC DNA]</scope>
    <source>
        <strain evidence="1 2">OD-Hann</strain>
    </source>
</reference>
<dbReference type="AlphaFoldDB" id="A0A0B1T4Q0"/>
<gene>
    <name evidence="1" type="ORF">OESDEN_09773</name>
</gene>
<evidence type="ECO:0000313" key="2">
    <source>
        <dbReference type="Proteomes" id="UP000053660"/>
    </source>
</evidence>
<dbReference type="Proteomes" id="UP000053660">
    <property type="component" value="Unassembled WGS sequence"/>
</dbReference>
<name>A0A0B1T4Q0_OESDE</name>
<organism evidence="1 2">
    <name type="scientific">Oesophagostomum dentatum</name>
    <name type="common">Nodular worm</name>
    <dbReference type="NCBI Taxonomy" id="61180"/>
    <lineage>
        <taxon>Eukaryota</taxon>
        <taxon>Metazoa</taxon>
        <taxon>Ecdysozoa</taxon>
        <taxon>Nematoda</taxon>
        <taxon>Chromadorea</taxon>
        <taxon>Rhabditida</taxon>
        <taxon>Rhabditina</taxon>
        <taxon>Rhabditomorpha</taxon>
        <taxon>Strongyloidea</taxon>
        <taxon>Strongylidae</taxon>
        <taxon>Oesophagostomum</taxon>
    </lineage>
</organism>
<proteinExistence type="predicted"/>
<accession>A0A0B1T4Q0</accession>
<evidence type="ECO:0000313" key="1">
    <source>
        <dbReference type="EMBL" id="KHJ90385.1"/>
    </source>
</evidence>
<sequence length="68" mass="7950">MQLKAKSAMYFARNVERQLFDGDEDRNESLESRAAQDKDMCSPTLRVVPFHDNCEDTRKYGYGDHQSF</sequence>
<dbReference type="EMBL" id="KN553077">
    <property type="protein sequence ID" value="KHJ90385.1"/>
    <property type="molecule type" value="Genomic_DNA"/>
</dbReference>
<protein>
    <submittedName>
        <fullName evidence="1">Uncharacterized protein</fullName>
    </submittedName>
</protein>